<dbReference type="EMBL" id="BOMV01000033">
    <property type="protein sequence ID" value="GIE95515.1"/>
    <property type="molecule type" value="Genomic_DNA"/>
</dbReference>
<proteinExistence type="predicted"/>
<feature type="domain" description="HTH tetR-type" evidence="5">
    <location>
        <begin position="17"/>
        <end position="77"/>
    </location>
</feature>
<evidence type="ECO:0000313" key="6">
    <source>
        <dbReference type="EMBL" id="GIE95515.1"/>
    </source>
</evidence>
<dbReference type="PANTHER" id="PTHR30055:SF234">
    <property type="entry name" value="HTH-TYPE TRANSCRIPTIONAL REGULATOR BETI"/>
    <property type="match status" value="1"/>
</dbReference>
<dbReference type="AlphaFoldDB" id="A0A919JXV8"/>
<comment type="caution">
    <text evidence="6">The sequence shown here is derived from an EMBL/GenBank/DDBJ whole genome shotgun (WGS) entry which is preliminary data.</text>
</comment>
<dbReference type="GO" id="GO:0003700">
    <property type="term" value="F:DNA-binding transcription factor activity"/>
    <property type="evidence" value="ECO:0007669"/>
    <property type="project" value="TreeGrafter"/>
</dbReference>
<protein>
    <submittedName>
        <fullName evidence="6">TetR family transcriptional regulator</fullName>
    </submittedName>
</protein>
<evidence type="ECO:0000256" key="1">
    <source>
        <dbReference type="ARBA" id="ARBA00023015"/>
    </source>
</evidence>
<keyword evidence="2 4" id="KW-0238">DNA-binding</keyword>
<evidence type="ECO:0000256" key="4">
    <source>
        <dbReference type="PROSITE-ProRule" id="PRU00335"/>
    </source>
</evidence>
<dbReference type="PRINTS" id="PR00455">
    <property type="entry name" value="HTHTETR"/>
</dbReference>
<keyword evidence="3" id="KW-0804">Transcription</keyword>
<dbReference type="InterPro" id="IPR001647">
    <property type="entry name" value="HTH_TetR"/>
</dbReference>
<keyword evidence="1" id="KW-0805">Transcription regulation</keyword>
<name>A0A919JXV8_9ACTN</name>
<feature type="DNA-binding region" description="H-T-H motif" evidence="4">
    <location>
        <begin position="40"/>
        <end position="59"/>
    </location>
</feature>
<dbReference type="PANTHER" id="PTHR30055">
    <property type="entry name" value="HTH-TYPE TRANSCRIPTIONAL REGULATOR RUTR"/>
    <property type="match status" value="1"/>
</dbReference>
<dbReference type="SUPFAM" id="SSF48498">
    <property type="entry name" value="Tetracyclin repressor-like, C-terminal domain"/>
    <property type="match status" value="1"/>
</dbReference>
<sequence length="200" mass="20759">MRVPANDTARPLTITEQARRAQLVGVTIELVARHGYPGTSLARIAEAAGISKAAVLYHFATKDAVVQAAYGSVLDSLTGYVGTAVDAASGSAAVEAYIRSLILYLHDHPDHTRMIVEGLSGATGIDDTPHAPSRRDVVASLIEAAKEAGDYRPGVDAQATAVIVNGAVDAIVSENLANTGFDTTHAAEVLIAMLRAACGR</sequence>
<dbReference type="InterPro" id="IPR050109">
    <property type="entry name" value="HTH-type_TetR-like_transc_reg"/>
</dbReference>
<organism evidence="6 7">
    <name type="scientific">Paractinoplanes rishiriensis</name>
    <dbReference type="NCBI Taxonomy" id="1050105"/>
    <lineage>
        <taxon>Bacteria</taxon>
        <taxon>Bacillati</taxon>
        <taxon>Actinomycetota</taxon>
        <taxon>Actinomycetes</taxon>
        <taxon>Micromonosporales</taxon>
        <taxon>Micromonosporaceae</taxon>
        <taxon>Paractinoplanes</taxon>
    </lineage>
</organism>
<evidence type="ECO:0000259" key="5">
    <source>
        <dbReference type="PROSITE" id="PS50977"/>
    </source>
</evidence>
<dbReference type="InterPro" id="IPR036271">
    <property type="entry name" value="Tet_transcr_reg_TetR-rel_C_sf"/>
</dbReference>
<dbReference type="Gene3D" id="1.10.357.10">
    <property type="entry name" value="Tetracycline Repressor, domain 2"/>
    <property type="match status" value="1"/>
</dbReference>
<dbReference type="Pfam" id="PF00440">
    <property type="entry name" value="TetR_N"/>
    <property type="match status" value="1"/>
</dbReference>
<dbReference type="InterPro" id="IPR009057">
    <property type="entry name" value="Homeodomain-like_sf"/>
</dbReference>
<gene>
    <name evidence="6" type="ORF">Ari01nite_29800</name>
</gene>
<dbReference type="GO" id="GO:0000976">
    <property type="term" value="F:transcription cis-regulatory region binding"/>
    <property type="evidence" value="ECO:0007669"/>
    <property type="project" value="TreeGrafter"/>
</dbReference>
<keyword evidence="7" id="KW-1185">Reference proteome</keyword>
<dbReference type="Proteomes" id="UP000636960">
    <property type="component" value="Unassembled WGS sequence"/>
</dbReference>
<evidence type="ECO:0000256" key="3">
    <source>
        <dbReference type="ARBA" id="ARBA00023163"/>
    </source>
</evidence>
<dbReference type="PROSITE" id="PS50977">
    <property type="entry name" value="HTH_TETR_2"/>
    <property type="match status" value="1"/>
</dbReference>
<reference evidence="6" key="1">
    <citation type="submission" date="2021-01" db="EMBL/GenBank/DDBJ databases">
        <title>Whole genome shotgun sequence of Actinoplanes rishiriensis NBRC 108556.</title>
        <authorList>
            <person name="Komaki H."/>
            <person name="Tamura T."/>
        </authorList>
    </citation>
    <scope>NUCLEOTIDE SEQUENCE</scope>
    <source>
        <strain evidence="6">NBRC 108556</strain>
    </source>
</reference>
<evidence type="ECO:0000313" key="7">
    <source>
        <dbReference type="Proteomes" id="UP000636960"/>
    </source>
</evidence>
<dbReference type="SUPFAM" id="SSF46689">
    <property type="entry name" value="Homeodomain-like"/>
    <property type="match status" value="1"/>
</dbReference>
<accession>A0A919JXV8</accession>
<evidence type="ECO:0000256" key="2">
    <source>
        <dbReference type="ARBA" id="ARBA00023125"/>
    </source>
</evidence>